<dbReference type="OrthoDB" id="429671at2759"/>
<proteinExistence type="predicted"/>
<evidence type="ECO:0000259" key="1">
    <source>
        <dbReference type="PROSITE" id="PS50235"/>
    </source>
</evidence>
<dbReference type="GO" id="GO:0016579">
    <property type="term" value="P:protein deubiquitination"/>
    <property type="evidence" value="ECO:0007669"/>
    <property type="project" value="InterPro"/>
</dbReference>
<sequence>MGYSFEQSPPCLVLHLLRFTYNRKLASLEKIRKTIRFEKNLSIAEYPSVSTLKYEKYELFAVEIWNSREL</sequence>
<evidence type="ECO:0000313" key="2">
    <source>
        <dbReference type="EMBL" id="CBK22044.2"/>
    </source>
</evidence>
<dbReference type="InterPro" id="IPR001394">
    <property type="entry name" value="Peptidase_C19_UCH"/>
</dbReference>
<keyword evidence="3" id="KW-1185">Reference proteome</keyword>
<feature type="domain" description="USP" evidence="1">
    <location>
        <begin position="1"/>
        <end position="70"/>
    </location>
</feature>
<evidence type="ECO:0000313" key="3">
    <source>
        <dbReference type="Proteomes" id="UP000008312"/>
    </source>
</evidence>
<dbReference type="PROSITE" id="PS50235">
    <property type="entry name" value="USP_3"/>
    <property type="match status" value="1"/>
</dbReference>
<dbReference type="GeneID" id="24919325"/>
<reference evidence="2" key="1">
    <citation type="submission" date="2010-02" db="EMBL/GenBank/DDBJ databases">
        <title>Sequencing and annotation of the Blastocystis hominis genome.</title>
        <authorList>
            <person name="Wincker P."/>
        </authorList>
    </citation>
    <scope>NUCLEOTIDE SEQUENCE</scope>
    <source>
        <strain evidence="2">Singapore isolate B</strain>
    </source>
</reference>
<dbReference type="InterPro" id="IPR038765">
    <property type="entry name" value="Papain-like_cys_pep_sf"/>
</dbReference>
<dbReference type="SUPFAM" id="SSF54001">
    <property type="entry name" value="Cysteine proteinases"/>
    <property type="match status" value="1"/>
</dbReference>
<gene>
    <name evidence="2" type="ORF">GSBLH_T00002118001</name>
</gene>
<dbReference type="AlphaFoldDB" id="D8M1V5"/>
<dbReference type="InterPro" id="IPR028889">
    <property type="entry name" value="USP"/>
</dbReference>
<dbReference type="Pfam" id="PF00443">
    <property type="entry name" value="UCH"/>
    <property type="match status" value="1"/>
</dbReference>
<protein>
    <recommendedName>
        <fullName evidence="1">USP domain-containing protein</fullName>
    </recommendedName>
</protein>
<dbReference type="EMBL" id="FN668646">
    <property type="protein sequence ID" value="CBK22044.2"/>
    <property type="molecule type" value="Genomic_DNA"/>
</dbReference>
<dbReference type="Gene3D" id="3.90.70.10">
    <property type="entry name" value="Cysteine proteinases"/>
    <property type="match status" value="1"/>
</dbReference>
<dbReference type="InParanoid" id="D8M1V5"/>
<dbReference type="Proteomes" id="UP000008312">
    <property type="component" value="Unassembled WGS sequence"/>
</dbReference>
<accession>D8M1V5</accession>
<organism evidence="2">
    <name type="scientific">Blastocystis hominis</name>
    <dbReference type="NCBI Taxonomy" id="12968"/>
    <lineage>
        <taxon>Eukaryota</taxon>
        <taxon>Sar</taxon>
        <taxon>Stramenopiles</taxon>
        <taxon>Bigyra</taxon>
        <taxon>Opalozoa</taxon>
        <taxon>Opalinata</taxon>
        <taxon>Blastocystidae</taxon>
        <taxon>Blastocystis</taxon>
    </lineage>
</organism>
<dbReference type="GO" id="GO:0004843">
    <property type="term" value="F:cysteine-type deubiquitinase activity"/>
    <property type="evidence" value="ECO:0007669"/>
    <property type="project" value="InterPro"/>
</dbReference>
<dbReference type="RefSeq" id="XP_012896092.1">
    <property type="nucleotide sequence ID" value="XM_013040638.1"/>
</dbReference>
<name>D8M1V5_BLAHO</name>